<dbReference type="InterPro" id="IPR002893">
    <property type="entry name" value="Znf_MYND"/>
</dbReference>
<evidence type="ECO:0000256" key="2">
    <source>
        <dbReference type="ARBA" id="ARBA00022771"/>
    </source>
</evidence>
<gene>
    <name evidence="6" type="ORF">KFL_006700080</name>
</gene>
<dbReference type="SUPFAM" id="SSF144232">
    <property type="entry name" value="HIT/MYND zinc finger-like"/>
    <property type="match status" value="1"/>
</dbReference>
<dbReference type="Proteomes" id="UP000054558">
    <property type="component" value="Unassembled WGS sequence"/>
</dbReference>
<evidence type="ECO:0000259" key="5">
    <source>
        <dbReference type="PROSITE" id="PS50865"/>
    </source>
</evidence>
<dbReference type="PROSITE" id="PS50865">
    <property type="entry name" value="ZF_MYND_2"/>
    <property type="match status" value="1"/>
</dbReference>
<feature type="domain" description="MYND-type" evidence="5">
    <location>
        <begin position="360"/>
        <end position="407"/>
    </location>
</feature>
<keyword evidence="3" id="KW-0862">Zinc</keyword>
<dbReference type="OrthoDB" id="432970at2759"/>
<dbReference type="Pfam" id="PF01753">
    <property type="entry name" value="zf-MYND"/>
    <property type="match status" value="1"/>
</dbReference>
<organism evidence="6 7">
    <name type="scientific">Klebsormidium nitens</name>
    <name type="common">Green alga</name>
    <name type="synonym">Ulothrix nitens</name>
    <dbReference type="NCBI Taxonomy" id="105231"/>
    <lineage>
        <taxon>Eukaryota</taxon>
        <taxon>Viridiplantae</taxon>
        <taxon>Streptophyta</taxon>
        <taxon>Klebsormidiophyceae</taxon>
        <taxon>Klebsormidiales</taxon>
        <taxon>Klebsormidiaceae</taxon>
        <taxon>Klebsormidium</taxon>
    </lineage>
</organism>
<protein>
    <recommendedName>
        <fullName evidence="5">MYND-type domain-containing protein</fullName>
    </recommendedName>
</protein>
<keyword evidence="1" id="KW-0479">Metal-binding</keyword>
<dbReference type="Gene3D" id="6.10.140.2220">
    <property type="match status" value="1"/>
</dbReference>
<sequence>MASLRPKRSIVASMTSRKRKNFLACTSLYARRDLKSSVARKNVFLAVDTGINAASLSASVMRFRTEKLTYGFPEGVVSASYSQSSSHASGSTHRPRSMEGLALDVSSHLRSYAAIINGQALPAASLKLLEVHAREATEEALMSECLSSSSSSTSASTDSMGEQGRRALCVAIKAVKKHAPSDMSLQSKHRVCEMVKKASEELNHNAMKRQLTDGDIKSLTSLLASNHHLLLHDIPTWFLELNDDGTCGPKRLEWWQGEYITDIAFMVLKLLRSLKYLSTLEDTLKVMGAPDASTSLVHYMRLLDRPRIRSTGEESRNFRKGARNMLNLLNTGSVFFDTSNYDRPITRVHIDVAVDVKLMCAFCFATRPEGRAGPEWQRLHVCSRCKGRAYCSKKCSVSDWKEHKLSCNSREKGQVSLRAWETFNEPEEEKEWCKSVDDILLDMSRDV</sequence>
<keyword evidence="7" id="KW-1185">Reference proteome</keyword>
<accession>A0A1Y1IIF6</accession>
<dbReference type="GO" id="GO:0008270">
    <property type="term" value="F:zinc ion binding"/>
    <property type="evidence" value="ECO:0007669"/>
    <property type="project" value="UniProtKB-KW"/>
</dbReference>
<evidence type="ECO:0000313" key="6">
    <source>
        <dbReference type="EMBL" id="GAQ90670.1"/>
    </source>
</evidence>
<evidence type="ECO:0000256" key="1">
    <source>
        <dbReference type="ARBA" id="ARBA00022723"/>
    </source>
</evidence>
<reference evidence="6 7" key="1">
    <citation type="journal article" date="2014" name="Nat. Commun.">
        <title>Klebsormidium flaccidum genome reveals primary factors for plant terrestrial adaptation.</title>
        <authorList>
            <person name="Hori K."/>
            <person name="Maruyama F."/>
            <person name="Fujisawa T."/>
            <person name="Togashi T."/>
            <person name="Yamamoto N."/>
            <person name="Seo M."/>
            <person name="Sato S."/>
            <person name="Yamada T."/>
            <person name="Mori H."/>
            <person name="Tajima N."/>
            <person name="Moriyama T."/>
            <person name="Ikeuchi M."/>
            <person name="Watanabe M."/>
            <person name="Wada H."/>
            <person name="Kobayashi K."/>
            <person name="Saito M."/>
            <person name="Masuda T."/>
            <person name="Sasaki-Sekimoto Y."/>
            <person name="Mashiguchi K."/>
            <person name="Awai K."/>
            <person name="Shimojima M."/>
            <person name="Masuda S."/>
            <person name="Iwai M."/>
            <person name="Nobusawa T."/>
            <person name="Narise T."/>
            <person name="Kondo S."/>
            <person name="Saito H."/>
            <person name="Sato R."/>
            <person name="Murakawa M."/>
            <person name="Ihara Y."/>
            <person name="Oshima-Yamada Y."/>
            <person name="Ohtaka K."/>
            <person name="Satoh M."/>
            <person name="Sonobe K."/>
            <person name="Ishii M."/>
            <person name="Ohtani R."/>
            <person name="Kanamori-Sato M."/>
            <person name="Honoki R."/>
            <person name="Miyazaki D."/>
            <person name="Mochizuki H."/>
            <person name="Umetsu J."/>
            <person name="Higashi K."/>
            <person name="Shibata D."/>
            <person name="Kamiya Y."/>
            <person name="Sato N."/>
            <person name="Nakamura Y."/>
            <person name="Tabata S."/>
            <person name="Ida S."/>
            <person name="Kurokawa K."/>
            <person name="Ohta H."/>
        </authorList>
    </citation>
    <scope>NUCLEOTIDE SEQUENCE [LARGE SCALE GENOMIC DNA]</scope>
    <source>
        <strain evidence="6 7">NIES-2285</strain>
    </source>
</reference>
<name>A0A1Y1IIF6_KLENI</name>
<evidence type="ECO:0000256" key="3">
    <source>
        <dbReference type="ARBA" id="ARBA00022833"/>
    </source>
</evidence>
<proteinExistence type="predicted"/>
<dbReference type="EMBL" id="DF237619">
    <property type="protein sequence ID" value="GAQ90670.1"/>
    <property type="molecule type" value="Genomic_DNA"/>
</dbReference>
<keyword evidence="2 4" id="KW-0863">Zinc-finger</keyword>
<evidence type="ECO:0000256" key="4">
    <source>
        <dbReference type="PROSITE-ProRule" id="PRU00134"/>
    </source>
</evidence>
<evidence type="ECO:0000313" key="7">
    <source>
        <dbReference type="Proteomes" id="UP000054558"/>
    </source>
</evidence>
<dbReference type="AlphaFoldDB" id="A0A1Y1IIF6"/>